<evidence type="ECO:0000256" key="4">
    <source>
        <dbReference type="ARBA" id="ARBA00023212"/>
    </source>
</evidence>
<keyword evidence="10" id="KW-1185">Reference proteome</keyword>
<protein>
    <recommendedName>
        <fullName evidence="11">Protein fuzzy</fullName>
    </recommendedName>
</protein>
<evidence type="ECO:0000256" key="1">
    <source>
        <dbReference type="ARBA" id="ARBA00004245"/>
    </source>
</evidence>
<reference evidence="9" key="1">
    <citation type="journal article" date="2020" name="Cell">
        <title>Large-Scale Comparative Analyses of Tick Genomes Elucidate Their Genetic Diversity and Vector Capacities.</title>
        <authorList>
            <consortium name="Tick Genome and Microbiome Consortium (TIGMIC)"/>
            <person name="Jia N."/>
            <person name="Wang J."/>
            <person name="Shi W."/>
            <person name="Du L."/>
            <person name="Sun Y."/>
            <person name="Zhan W."/>
            <person name="Jiang J.F."/>
            <person name="Wang Q."/>
            <person name="Zhang B."/>
            <person name="Ji P."/>
            <person name="Bell-Sakyi L."/>
            <person name="Cui X.M."/>
            <person name="Yuan T.T."/>
            <person name="Jiang B.G."/>
            <person name="Yang W.F."/>
            <person name="Lam T.T."/>
            <person name="Chang Q.C."/>
            <person name="Ding S.J."/>
            <person name="Wang X.J."/>
            <person name="Zhu J.G."/>
            <person name="Ruan X.D."/>
            <person name="Zhao L."/>
            <person name="Wei J.T."/>
            <person name="Ye R.Z."/>
            <person name="Que T.C."/>
            <person name="Du C.H."/>
            <person name="Zhou Y.H."/>
            <person name="Cheng J.X."/>
            <person name="Dai P.F."/>
            <person name="Guo W.B."/>
            <person name="Han X.H."/>
            <person name="Huang E.J."/>
            <person name="Li L.F."/>
            <person name="Wei W."/>
            <person name="Gao Y.C."/>
            <person name="Liu J.Z."/>
            <person name="Shao H.Z."/>
            <person name="Wang X."/>
            <person name="Wang C.C."/>
            <person name="Yang T.C."/>
            <person name="Huo Q.B."/>
            <person name="Li W."/>
            <person name="Chen H.Y."/>
            <person name="Chen S.E."/>
            <person name="Zhou L.G."/>
            <person name="Ni X.B."/>
            <person name="Tian J.H."/>
            <person name="Sheng Y."/>
            <person name="Liu T."/>
            <person name="Pan Y.S."/>
            <person name="Xia L.Y."/>
            <person name="Li J."/>
            <person name="Zhao F."/>
            <person name="Cao W.C."/>
        </authorList>
    </citation>
    <scope>NUCLEOTIDE SEQUENCE</scope>
    <source>
        <strain evidence="9">Rmic-2018</strain>
    </source>
</reference>
<dbReference type="Pfam" id="PF19038">
    <property type="entry name" value="Fuz_longin_3"/>
    <property type="match status" value="1"/>
</dbReference>
<comment type="similarity">
    <text evidence="2">Belongs to the fuzzy family.</text>
</comment>
<dbReference type="Pfam" id="PF19037">
    <property type="entry name" value="Fuz_longin_2"/>
    <property type="match status" value="1"/>
</dbReference>
<accession>A0A9J6DTZ2</accession>
<keyword evidence="3" id="KW-0963">Cytoplasm</keyword>
<dbReference type="InterPro" id="IPR043970">
    <property type="entry name" value="FUZ/MON1/HPS1_longin_3"/>
</dbReference>
<evidence type="ECO:0000259" key="8">
    <source>
        <dbReference type="Pfam" id="PF19038"/>
    </source>
</evidence>
<proteinExistence type="inferred from homology"/>
<feature type="domain" description="FUZ/MON1/HPS1 second Longin" evidence="7">
    <location>
        <begin position="327"/>
        <end position="419"/>
    </location>
</feature>
<dbReference type="VEuPathDB" id="VectorBase:LOC119170085"/>
<dbReference type="GO" id="GO:0005856">
    <property type="term" value="C:cytoskeleton"/>
    <property type="evidence" value="ECO:0007669"/>
    <property type="project" value="UniProtKB-SubCell"/>
</dbReference>
<evidence type="ECO:0000313" key="10">
    <source>
        <dbReference type="Proteomes" id="UP000821866"/>
    </source>
</evidence>
<dbReference type="PANTHER" id="PTHR13559">
    <property type="entry name" value="INTRACELLULAR TRAFFIC PROTEIN-RELATED"/>
    <property type="match status" value="1"/>
</dbReference>
<comment type="caution">
    <text evidence="9">The sequence shown here is derived from an EMBL/GenBank/DDBJ whole genome shotgun (WGS) entry which is preliminary data.</text>
</comment>
<comment type="subcellular location">
    <subcellularLocation>
        <location evidence="1">Cytoplasm</location>
        <location evidence="1">Cytoskeleton</location>
    </subcellularLocation>
</comment>
<evidence type="ECO:0008006" key="11">
    <source>
        <dbReference type="Google" id="ProtNLM"/>
    </source>
</evidence>
<dbReference type="Pfam" id="PF19036">
    <property type="entry name" value="Fuz_longin_1"/>
    <property type="match status" value="1"/>
</dbReference>
<gene>
    <name evidence="9" type="ORF">HPB51_007688</name>
</gene>
<feature type="domain" description="FUZ/MON1/HPS1 third Longin" evidence="8">
    <location>
        <begin position="456"/>
        <end position="571"/>
    </location>
</feature>
<dbReference type="InterPro" id="IPR026069">
    <property type="entry name" value="Fuzzy"/>
</dbReference>
<evidence type="ECO:0000313" key="9">
    <source>
        <dbReference type="EMBL" id="KAH8025376.1"/>
    </source>
</evidence>
<dbReference type="GO" id="GO:1905515">
    <property type="term" value="P:non-motile cilium assembly"/>
    <property type="evidence" value="ECO:0007669"/>
    <property type="project" value="TreeGrafter"/>
</dbReference>
<evidence type="ECO:0000256" key="3">
    <source>
        <dbReference type="ARBA" id="ARBA00022490"/>
    </source>
</evidence>
<dbReference type="InterPro" id="IPR043971">
    <property type="entry name" value="FUZ/MON1/HPS1_longin_2"/>
</dbReference>
<reference evidence="9" key="2">
    <citation type="submission" date="2021-09" db="EMBL/GenBank/DDBJ databases">
        <authorList>
            <person name="Jia N."/>
            <person name="Wang J."/>
            <person name="Shi W."/>
            <person name="Du L."/>
            <person name="Sun Y."/>
            <person name="Zhan W."/>
            <person name="Jiang J."/>
            <person name="Wang Q."/>
            <person name="Zhang B."/>
            <person name="Ji P."/>
            <person name="Sakyi L.B."/>
            <person name="Cui X."/>
            <person name="Yuan T."/>
            <person name="Jiang B."/>
            <person name="Yang W."/>
            <person name="Lam T.T.-Y."/>
            <person name="Chang Q."/>
            <person name="Ding S."/>
            <person name="Wang X."/>
            <person name="Zhu J."/>
            <person name="Ruan X."/>
            <person name="Zhao L."/>
            <person name="Wei J."/>
            <person name="Que T."/>
            <person name="Du C."/>
            <person name="Cheng J."/>
            <person name="Dai P."/>
            <person name="Han X."/>
            <person name="Huang E."/>
            <person name="Gao Y."/>
            <person name="Liu J."/>
            <person name="Shao H."/>
            <person name="Ye R."/>
            <person name="Li L."/>
            <person name="Wei W."/>
            <person name="Wang X."/>
            <person name="Wang C."/>
            <person name="Huo Q."/>
            <person name="Li W."/>
            <person name="Guo W."/>
            <person name="Chen H."/>
            <person name="Chen S."/>
            <person name="Zhou L."/>
            <person name="Zhou L."/>
            <person name="Ni X."/>
            <person name="Tian J."/>
            <person name="Zhou Y."/>
            <person name="Sheng Y."/>
            <person name="Liu T."/>
            <person name="Pan Y."/>
            <person name="Xia L."/>
            <person name="Li J."/>
            <person name="Zhao F."/>
            <person name="Cao W."/>
        </authorList>
    </citation>
    <scope>NUCLEOTIDE SEQUENCE</scope>
    <source>
        <strain evidence="9">Rmic-2018</strain>
        <tissue evidence="9">Larvae</tissue>
    </source>
</reference>
<evidence type="ECO:0000259" key="6">
    <source>
        <dbReference type="Pfam" id="PF19036"/>
    </source>
</evidence>
<organism evidence="9 10">
    <name type="scientific">Rhipicephalus microplus</name>
    <name type="common">Cattle tick</name>
    <name type="synonym">Boophilus microplus</name>
    <dbReference type="NCBI Taxonomy" id="6941"/>
    <lineage>
        <taxon>Eukaryota</taxon>
        <taxon>Metazoa</taxon>
        <taxon>Ecdysozoa</taxon>
        <taxon>Arthropoda</taxon>
        <taxon>Chelicerata</taxon>
        <taxon>Arachnida</taxon>
        <taxon>Acari</taxon>
        <taxon>Parasitiformes</taxon>
        <taxon>Ixodida</taxon>
        <taxon>Ixodoidea</taxon>
        <taxon>Ixodidae</taxon>
        <taxon>Rhipicephalinae</taxon>
        <taxon>Rhipicephalus</taxon>
        <taxon>Boophilus</taxon>
    </lineage>
</organism>
<dbReference type="GO" id="GO:0016192">
    <property type="term" value="P:vesicle-mediated transport"/>
    <property type="evidence" value="ECO:0007669"/>
    <property type="project" value="InterPro"/>
</dbReference>
<feature type="region of interest" description="Disordered" evidence="5">
    <location>
        <begin position="1"/>
        <end position="23"/>
    </location>
</feature>
<feature type="domain" description="FUZ/MON1/HPS1 first Longin" evidence="6">
    <location>
        <begin position="183"/>
        <end position="286"/>
    </location>
</feature>
<name>A0A9J6DTZ2_RHIMP</name>
<dbReference type="Proteomes" id="UP000821866">
    <property type="component" value="Unassembled WGS sequence"/>
</dbReference>
<sequence length="576" mass="63293">MGKRPRSAIATAVPSAHAPARGPKMAGHLAALTADGGIPLLTRKIGDVKPRSILRDPSDAGTVSKHLLPKLTNRIRPVVWARIRNLSHSTRSANDVSVQEVMPAPRANLRRKTFEVFPRNELDNPLAGFLLAGGAVPVRAPSPPRAVLLVQETVSSRDDGRRLLSAETAPPSHISIERMGRATPPLPFASVGTLNGVHLFSHLRGASLHSTTTKGAKAVWRSYHDSVVLLVVTNNDNSSDEHLNRLLDNVFASMVMAVGLETLQTIHNVDRLKRELRVCYPMVDHLLCQLDQDACTLGDLTGVTDFILCTESQALQHYLDTFVEEVDSLYGCLLVRGKVAVATKQWMRLTREETTLLAIAARAGTRCISRETPVYLPTSCPLVSNRLVTLQLTQGVELCLLCGPAPSLAVLEEEVCRFWNEAFDLLKTAASVHPRNFPLSSTSDKKTVTLPSLDKNILGFLLVNMKKQRSLTSVHPVEDEIGRTKDGKCVSLRKRQEMLRALYKLVNSAYFTMTTTPVMEGATGAAPNAGSSNHQVTEVYMCTETHKNYALRNNDYQLYILFSSSIPTFAMSLWRA</sequence>
<dbReference type="InterPro" id="IPR043972">
    <property type="entry name" value="FUZ/MON1/HPS1_longin_1"/>
</dbReference>
<evidence type="ECO:0000256" key="2">
    <source>
        <dbReference type="ARBA" id="ARBA00008550"/>
    </source>
</evidence>
<evidence type="ECO:0000256" key="5">
    <source>
        <dbReference type="SAM" id="MobiDB-lite"/>
    </source>
</evidence>
<keyword evidence="4" id="KW-0206">Cytoskeleton</keyword>
<dbReference type="PANTHER" id="PTHR13559:SF1">
    <property type="entry name" value="PROTEIN FUZZY HOMOLOG"/>
    <property type="match status" value="1"/>
</dbReference>
<evidence type="ECO:0000259" key="7">
    <source>
        <dbReference type="Pfam" id="PF19037"/>
    </source>
</evidence>
<dbReference type="AlphaFoldDB" id="A0A9J6DTZ2"/>
<dbReference type="EMBL" id="JABSTU010000007">
    <property type="protein sequence ID" value="KAH8025376.1"/>
    <property type="molecule type" value="Genomic_DNA"/>
</dbReference>